<dbReference type="EMBL" id="QEKH01000020">
    <property type="protein sequence ID" value="PVY39576.1"/>
    <property type="molecule type" value="Genomic_DNA"/>
</dbReference>
<reference evidence="1 2" key="1">
    <citation type="submission" date="2018-04" db="EMBL/GenBank/DDBJ databases">
        <title>Genomic Encyclopedia of Type Strains, Phase IV (KMG-IV): sequencing the most valuable type-strain genomes for metagenomic binning, comparative biology and taxonomic classification.</title>
        <authorList>
            <person name="Goeker M."/>
        </authorList>
    </citation>
    <scope>NUCLEOTIDE SEQUENCE [LARGE SCALE GENOMIC DNA]</scope>
    <source>
        <strain evidence="1 2">DSM 14823</strain>
    </source>
</reference>
<gene>
    <name evidence="1" type="ORF">C8D82_12053</name>
</gene>
<sequence length="191" mass="20886">MSIPPAGIFPENCVRFPAAPESRIFPAARNRRQEKVAAFRTFLPVEIDHEEVGDETEFDALDPVCRSIFKGVKALRRCPGDTPELEKAMKTATCSCVSDFRSNNSGKADTAVFCCSLNRPEFSLACSGGGAVAHDPDCSILSLKFPRRKAADLLTLHGSGAGVDNRFYSNSLQLRTCDGENPVMRRNSLEK</sequence>
<evidence type="ECO:0000313" key="2">
    <source>
        <dbReference type="Proteomes" id="UP000245959"/>
    </source>
</evidence>
<protein>
    <submittedName>
        <fullName evidence="1">Uncharacterized protein</fullName>
    </submittedName>
</protein>
<evidence type="ECO:0000313" key="1">
    <source>
        <dbReference type="EMBL" id="PVY39576.1"/>
    </source>
</evidence>
<keyword evidence="2" id="KW-1185">Reference proteome</keyword>
<name>A0A2U1AT27_9BACT</name>
<organism evidence="1 2">
    <name type="scientific">Victivallis vadensis</name>
    <dbReference type="NCBI Taxonomy" id="172901"/>
    <lineage>
        <taxon>Bacteria</taxon>
        <taxon>Pseudomonadati</taxon>
        <taxon>Lentisphaerota</taxon>
        <taxon>Lentisphaeria</taxon>
        <taxon>Victivallales</taxon>
        <taxon>Victivallaceae</taxon>
        <taxon>Victivallis</taxon>
    </lineage>
</organism>
<comment type="caution">
    <text evidence="1">The sequence shown here is derived from an EMBL/GenBank/DDBJ whole genome shotgun (WGS) entry which is preliminary data.</text>
</comment>
<dbReference type="AlphaFoldDB" id="A0A2U1AT27"/>
<proteinExistence type="predicted"/>
<accession>A0A2U1AT27</accession>
<dbReference type="Proteomes" id="UP000245959">
    <property type="component" value="Unassembled WGS sequence"/>
</dbReference>